<feature type="domain" description="Fungal lipase-type" evidence="1">
    <location>
        <begin position="65"/>
        <end position="194"/>
    </location>
</feature>
<keyword evidence="3" id="KW-1185">Reference proteome</keyword>
<evidence type="ECO:0000313" key="3">
    <source>
        <dbReference type="Proteomes" id="UP000030147"/>
    </source>
</evidence>
<proteinExistence type="predicted"/>
<dbReference type="STRING" id="1385514.N782_17285"/>
<dbReference type="EMBL" id="AVBF01000005">
    <property type="protein sequence ID" value="KGP74086.1"/>
    <property type="molecule type" value="Genomic_DNA"/>
</dbReference>
<organism evidence="2 3">
    <name type="scientific">Pontibacillus yanchengensis Y32</name>
    <dbReference type="NCBI Taxonomy" id="1385514"/>
    <lineage>
        <taxon>Bacteria</taxon>
        <taxon>Bacillati</taxon>
        <taxon>Bacillota</taxon>
        <taxon>Bacilli</taxon>
        <taxon>Bacillales</taxon>
        <taxon>Bacillaceae</taxon>
        <taxon>Pontibacillus</taxon>
    </lineage>
</organism>
<dbReference type="Pfam" id="PF01764">
    <property type="entry name" value="Lipase_3"/>
    <property type="match status" value="1"/>
</dbReference>
<protein>
    <submittedName>
        <fullName evidence="2">Lipase</fullName>
    </submittedName>
</protein>
<dbReference type="RefSeq" id="WP_036816062.1">
    <property type="nucleotide sequence ID" value="NZ_AVBF01000005.1"/>
</dbReference>
<comment type="caution">
    <text evidence="2">The sequence shown here is derived from an EMBL/GenBank/DDBJ whole genome shotgun (WGS) entry which is preliminary data.</text>
</comment>
<evidence type="ECO:0000259" key="1">
    <source>
        <dbReference type="Pfam" id="PF01764"/>
    </source>
</evidence>
<dbReference type="Proteomes" id="UP000030147">
    <property type="component" value="Unassembled WGS sequence"/>
</dbReference>
<dbReference type="GO" id="GO:0006629">
    <property type="term" value="P:lipid metabolic process"/>
    <property type="evidence" value="ECO:0007669"/>
    <property type="project" value="InterPro"/>
</dbReference>
<sequence>MLLPFYHKQLALFLLKMCELSYVQFKQGGDFTIPKGFKLVKSFKAHTLQSEEWFGFIIESEHSVVIAFRGTNTEPDWIADALVFQHPYPYADKGGLVHNGFLSIYESCRDDIFQAYQHISPHKELYITGHSLGGALATLHALDAKRNAPFAKVVMYNYASPRVGNEEFTKAYSFSVPLSIRFANMHDLVTQLPPTIIYCPFTKQLWHYSHIRSPIEFSLQTDTIKGNHSLTTYRKGVQGLPSSIGTK</sequence>
<dbReference type="AlphaFoldDB" id="A0A0A2TJ28"/>
<reference evidence="2 3" key="1">
    <citation type="journal article" date="2015" name="Stand. Genomic Sci.">
        <title>High quality draft genome sequence of the moderately halophilic bacterium Pontibacillus yanchengensis Y32(T) and comparison among Pontibacillus genomes.</title>
        <authorList>
            <person name="Huang J."/>
            <person name="Qiao Z.X."/>
            <person name="Tang J.W."/>
            <person name="Wang G."/>
        </authorList>
    </citation>
    <scope>NUCLEOTIDE SEQUENCE [LARGE SCALE GENOMIC DNA]</scope>
    <source>
        <strain evidence="2 3">Y32</strain>
    </source>
</reference>
<dbReference type="InterPro" id="IPR002921">
    <property type="entry name" value="Fungal_lipase-type"/>
</dbReference>
<dbReference type="PANTHER" id="PTHR45856:SF24">
    <property type="entry name" value="FUNGAL LIPASE-LIKE DOMAIN-CONTAINING PROTEIN"/>
    <property type="match status" value="1"/>
</dbReference>
<dbReference type="eggNOG" id="COG3675">
    <property type="taxonomic scope" value="Bacteria"/>
</dbReference>
<evidence type="ECO:0000313" key="2">
    <source>
        <dbReference type="EMBL" id="KGP74086.1"/>
    </source>
</evidence>
<accession>A0A0A2TJ28</accession>
<dbReference type="SUPFAM" id="SSF53474">
    <property type="entry name" value="alpha/beta-Hydrolases"/>
    <property type="match status" value="1"/>
</dbReference>
<dbReference type="CDD" id="cd00519">
    <property type="entry name" value="Lipase_3"/>
    <property type="match status" value="1"/>
</dbReference>
<name>A0A0A2TJ28_9BACI</name>
<dbReference type="InterPro" id="IPR051218">
    <property type="entry name" value="Sec_MonoDiacylglyc_Lipase"/>
</dbReference>
<dbReference type="InterPro" id="IPR029058">
    <property type="entry name" value="AB_hydrolase_fold"/>
</dbReference>
<gene>
    <name evidence="2" type="ORF">N782_17285</name>
</gene>
<dbReference type="PANTHER" id="PTHR45856">
    <property type="entry name" value="ALPHA/BETA-HYDROLASES SUPERFAMILY PROTEIN"/>
    <property type="match status" value="1"/>
</dbReference>
<dbReference type="Gene3D" id="3.40.50.1820">
    <property type="entry name" value="alpha/beta hydrolase"/>
    <property type="match status" value="1"/>
</dbReference>
<dbReference type="OrthoDB" id="5522031at2"/>